<comment type="subcellular location">
    <subcellularLocation>
        <location evidence="1 6">Membrane</location>
        <topology evidence="1 6">Multi-pass membrane protein</topology>
    </subcellularLocation>
</comment>
<feature type="transmembrane region" description="Helical" evidence="6">
    <location>
        <begin position="108"/>
        <end position="129"/>
    </location>
</feature>
<reference evidence="8" key="1">
    <citation type="submission" date="2015-09" db="EMBL/GenBank/DDBJ databases">
        <authorList>
            <consortium name="Pathogen Informatics"/>
        </authorList>
    </citation>
    <scope>NUCLEOTIDE SEQUENCE [LARGE SCALE GENOMIC DNA]</scope>
    <source>
        <strain evidence="8">Lake Konstanz</strain>
    </source>
</reference>
<comment type="similarity">
    <text evidence="2 6">Belongs to the TVP23 family.</text>
</comment>
<accession>A0A0S4JUW4</accession>
<organism evidence="7 8">
    <name type="scientific">Bodo saltans</name>
    <name type="common">Flagellated protozoan</name>
    <dbReference type="NCBI Taxonomy" id="75058"/>
    <lineage>
        <taxon>Eukaryota</taxon>
        <taxon>Discoba</taxon>
        <taxon>Euglenozoa</taxon>
        <taxon>Kinetoplastea</taxon>
        <taxon>Metakinetoplastina</taxon>
        <taxon>Eubodonida</taxon>
        <taxon>Bodonidae</taxon>
        <taxon>Bodo</taxon>
    </lineage>
</organism>
<dbReference type="PANTHER" id="PTHR13019:SF7">
    <property type="entry name" value="GOLGI APPARATUS MEMBRANE PROTEIN TVP23"/>
    <property type="match status" value="1"/>
</dbReference>
<dbReference type="GO" id="GO:0009306">
    <property type="term" value="P:protein secretion"/>
    <property type="evidence" value="ECO:0007669"/>
    <property type="project" value="TreeGrafter"/>
</dbReference>
<dbReference type="EMBL" id="CYKH01002037">
    <property type="protein sequence ID" value="CUG92361.1"/>
    <property type="molecule type" value="Genomic_DNA"/>
</dbReference>
<evidence type="ECO:0000256" key="2">
    <source>
        <dbReference type="ARBA" id="ARBA00005467"/>
    </source>
</evidence>
<dbReference type="OrthoDB" id="2151161at2759"/>
<dbReference type="GO" id="GO:0000139">
    <property type="term" value="C:Golgi membrane"/>
    <property type="evidence" value="ECO:0007669"/>
    <property type="project" value="TreeGrafter"/>
</dbReference>
<keyword evidence="4 6" id="KW-1133">Transmembrane helix</keyword>
<keyword evidence="8" id="KW-1185">Reference proteome</keyword>
<keyword evidence="3 6" id="KW-0812">Transmembrane</keyword>
<feature type="transmembrane region" description="Helical" evidence="6">
    <location>
        <begin position="46"/>
        <end position="65"/>
    </location>
</feature>
<protein>
    <recommendedName>
        <fullName evidence="6">Golgi apparatus membrane protein TVP23 homolog</fullName>
    </recommendedName>
</protein>
<gene>
    <name evidence="7" type="ORF">BSAL_36890</name>
</gene>
<evidence type="ECO:0000313" key="8">
    <source>
        <dbReference type="Proteomes" id="UP000051952"/>
    </source>
</evidence>
<dbReference type="OMA" id="KMIWWID"/>
<keyword evidence="5 6" id="KW-0472">Membrane</keyword>
<evidence type="ECO:0000256" key="5">
    <source>
        <dbReference type="ARBA" id="ARBA00023136"/>
    </source>
</evidence>
<dbReference type="PANTHER" id="PTHR13019">
    <property type="entry name" value="GOLGI APPARATUS MEMBRANE PROTEIN TVP23"/>
    <property type="match status" value="1"/>
</dbReference>
<evidence type="ECO:0000256" key="3">
    <source>
        <dbReference type="ARBA" id="ARBA00022692"/>
    </source>
</evidence>
<name>A0A0S4JUW4_BODSA</name>
<evidence type="ECO:0000256" key="6">
    <source>
        <dbReference type="RuleBase" id="RU361206"/>
    </source>
</evidence>
<feature type="transmembrane region" description="Helical" evidence="6">
    <location>
        <begin position="135"/>
        <end position="153"/>
    </location>
</feature>
<proteinExistence type="inferred from homology"/>
<evidence type="ECO:0000313" key="7">
    <source>
        <dbReference type="EMBL" id="CUG92361.1"/>
    </source>
</evidence>
<evidence type="ECO:0000256" key="4">
    <source>
        <dbReference type="ARBA" id="ARBA00022989"/>
    </source>
</evidence>
<dbReference type="InterPro" id="IPR008564">
    <property type="entry name" value="TVP23-like"/>
</dbReference>
<dbReference type="Pfam" id="PF05832">
    <property type="entry name" value="DUF846"/>
    <property type="match status" value="1"/>
</dbReference>
<dbReference type="AlphaFoldDB" id="A0A0S4JUW4"/>
<dbReference type="VEuPathDB" id="TriTrypDB:BSAL_36890"/>
<dbReference type="GO" id="GO:0016192">
    <property type="term" value="P:vesicle-mediated transport"/>
    <property type="evidence" value="ECO:0007669"/>
    <property type="project" value="TreeGrafter"/>
</dbReference>
<evidence type="ECO:0000256" key="1">
    <source>
        <dbReference type="ARBA" id="ARBA00004141"/>
    </source>
</evidence>
<dbReference type="Proteomes" id="UP000051952">
    <property type="component" value="Unassembled WGS sequence"/>
</dbReference>
<sequence length="184" mass="19968">MQAQPGDAPQLGGGGYQGAHPIAAFFQVIFKVGAILTFALGNAFGGSYVGIFISVVLMLSADFWASKNITGRILVSLRWWNDVKEDGTNEWVFESAPVASSVNRFDSYFFWVTTYGNVVLWAVLVFFNITSLSTLPMAVLGFILGIANAIGYTKCDRDAKKKFSSFMMRQAANNPGIVRAAVTA</sequence>